<comment type="subcellular location">
    <subcellularLocation>
        <location evidence="1">Nucleus</location>
    </subcellularLocation>
</comment>
<dbReference type="PROSITE" id="PS50157">
    <property type="entry name" value="ZINC_FINGER_C2H2_2"/>
    <property type="match status" value="1"/>
</dbReference>
<keyword evidence="12" id="KW-1185">Reference proteome</keyword>
<dbReference type="InterPro" id="IPR043359">
    <property type="entry name" value="GLI-like"/>
</dbReference>
<evidence type="ECO:0000256" key="2">
    <source>
        <dbReference type="ARBA" id="ARBA00022723"/>
    </source>
</evidence>
<dbReference type="PANTHER" id="PTHR45718:SF4">
    <property type="entry name" value="TRANSCRIPTIONAL ACTIVATOR CUBITUS INTERRUPTUS"/>
    <property type="match status" value="1"/>
</dbReference>
<feature type="coiled-coil region" evidence="8">
    <location>
        <begin position="302"/>
        <end position="329"/>
    </location>
</feature>
<evidence type="ECO:0000256" key="1">
    <source>
        <dbReference type="ARBA" id="ARBA00004123"/>
    </source>
</evidence>
<evidence type="ECO:0000256" key="5">
    <source>
        <dbReference type="ARBA" id="ARBA00022833"/>
    </source>
</evidence>
<feature type="compositionally biased region" description="Low complexity" evidence="9">
    <location>
        <begin position="204"/>
        <end position="213"/>
    </location>
</feature>
<dbReference type="SUPFAM" id="SSF57667">
    <property type="entry name" value="beta-beta-alpha zinc fingers"/>
    <property type="match status" value="1"/>
</dbReference>
<feature type="region of interest" description="Disordered" evidence="9">
    <location>
        <begin position="382"/>
        <end position="444"/>
    </location>
</feature>
<feature type="compositionally biased region" description="Polar residues" evidence="9">
    <location>
        <begin position="391"/>
        <end position="402"/>
    </location>
</feature>
<dbReference type="GO" id="GO:0000978">
    <property type="term" value="F:RNA polymerase II cis-regulatory region sequence-specific DNA binding"/>
    <property type="evidence" value="ECO:0007669"/>
    <property type="project" value="TreeGrafter"/>
</dbReference>
<feature type="domain" description="C2H2-type" evidence="10">
    <location>
        <begin position="174"/>
        <end position="204"/>
    </location>
</feature>
<keyword evidence="6" id="KW-0539">Nucleus</keyword>
<proteinExistence type="predicted"/>
<gene>
    <name evidence="11" type="ORF">LTR09_011029</name>
</gene>
<dbReference type="Proteomes" id="UP001271007">
    <property type="component" value="Unassembled WGS sequence"/>
</dbReference>
<feature type="region of interest" description="Disordered" evidence="9">
    <location>
        <begin position="1"/>
        <end position="95"/>
    </location>
</feature>
<evidence type="ECO:0000256" key="7">
    <source>
        <dbReference type="PROSITE-ProRule" id="PRU00042"/>
    </source>
</evidence>
<name>A0AAJ0G7W0_9PEZI</name>
<evidence type="ECO:0000256" key="6">
    <source>
        <dbReference type="ARBA" id="ARBA00023242"/>
    </source>
</evidence>
<dbReference type="GO" id="GO:0000981">
    <property type="term" value="F:DNA-binding transcription factor activity, RNA polymerase II-specific"/>
    <property type="evidence" value="ECO:0007669"/>
    <property type="project" value="TreeGrafter"/>
</dbReference>
<organism evidence="11 12">
    <name type="scientific">Extremus antarcticus</name>
    <dbReference type="NCBI Taxonomy" id="702011"/>
    <lineage>
        <taxon>Eukaryota</taxon>
        <taxon>Fungi</taxon>
        <taxon>Dikarya</taxon>
        <taxon>Ascomycota</taxon>
        <taxon>Pezizomycotina</taxon>
        <taxon>Dothideomycetes</taxon>
        <taxon>Dothideomycetidae</taxon>
        <taxon>Mycosphaerellales</taxon>
        <taxon>Extremaceae</taxon>
        <taxon>Extremus</taxon>
    </lineage>
</organism>
<evidence type="ECO:0000313" key="11">
    <source>
        <dbReference type="EMBL" id="KAK3047525.1"/>
    </source>
</evidence>
<keyword evidence="5" id="KW-0862">Zinc</keyword>
<sequence>MASSPASSDLSDPPSGESDADEQLSSVVPSSRPSADISHADHDQLAPPPKRRRTGGGPPRVNRAPSSQPPEDNDDNVSISEDSFSSCPGSPTHDEYTLRDEAQTQCLWKDCEYGNAVNNDELVKHVQGTHCATGGPKRTKYVCEWGECQRKTSNHPSGYALKAHMRSHTKEKPYYCSLPECDKSFTRSDALAKHMRTVHEPEPARATATTTNDPTPPGKKSIKIKLTNGSSTKTPIVPGDPSQTGPTHDEDGNPVVPSHPNDNIKYIPAHHPITGQPGFMITYPPDIAFTAWESSIPANQLMSLLRRQLHWATKENEGLKDEVSTLEQKRKHEWRQTDTVFEGVMEAELARGSLQGLLDGMEERVRQQMEQDTAAARLREWTGGEPAWRRNGQNLATPGQENGNDEDMRDVDDERHTPTPSPPPTGHSAGGGFDGDQDPYDNYLAGRMAEYEERERLRSLQNTPQKAQAVREADAVGALMGMSSGGGQ</sequence>
<dbReference type="SMART" id="SM00355">
    <property type="entry name" value="ZnF_C2H2"/>
    <property type="match status" value="3"/>
</dbReference>
<dbReference type="FunFam" id="3.30.160.60:FF:000201">
    <property type="entry name" value="C2H2 finger domain protein (Gli3)"/>
    <property type="match status" value="1"/>
</dbReference>
<dbReference type="InterPro" id="IPR013087">
    <property type="entry name" value="Znf_C2H2_type"/>
</dbReference>
<protein>
    <recommendedName>
        <fullName evidence="10">C2H2-type domain-containing protein</fullName>
    </recommendedName>
</protein>
<dbReference type="EMBL" id="JAWDJX010000060">
    <property type="protein sequence ID" value="KAK3047525.1"/>
    <property type="molecule type" value="Genomic_DNA"/>
</dbReference>
<evidence type="ECO:0000256" key="3">
    <source>
        <dbReference type="ARBA" id="ARBA00022737"/>
    </source>
</evidence>
<dbReference type="PANTHER" id="PTHR45718">
    <property type="entry name" value="TRANSCRIPTIONAL ACTIVATOR CUBITUS INTERRUPTUS"/>
    <property type="match status" value="1"/>
</dbReference>
<dbReference type="InterPro" id="IPR036236">
    <property type="entry name" value="Znf_C2H2_sf"/>
</dbReference>
<dbReference type="GO" id="GO:0005634">
    <property type="term" value="C:nucleus"/>
    <property type="evidence" value="ECO:0007669"/>
    <property type="project" value="UniProtKB-SubCell"/>
</dbReference>
<keyword evidence="2" id="KW-0479">Metal-binding</keyword>
<feature type="region of interest" description="Disordered" evidence="9">
    <location>
        <begin position="196"/>
        <end position="259"/>
    </location>
</feature>
<feature type="compositionally biased region" description="Polar residues" evidence="9">
    <location>
        <begin position="23"/>
        <end position="33"/>
    </location>
</feature>
<evidence type="ECO:0000256" key="4">
    <source>
        <dbReference type="ARBA" id="ARBA00022771"/>
    </source>
</evidence>
<dbReference type="Gene3D" id="3.30.160.60">
    <property type="entry name" value="Classic Zinc Finger"/>
    <property type="match status" value="2"/>
</dbReference>
<comment type="caution">
    <text evidence="11">The sequence shown here is derived from an EMBL/GenBank/DDBJ whole genome shotgun (WGS) entry which is preliminary data.</text>
</comment>
<keyword evidence="4 7" id="KW-0863">Zinc-finger</keyword>
<keyword evidence="8" id="KW-0175">Coiled coil</keyword>
<reference evidence="11" key="1">
    <citation type="submission" date="2023-04" db="EMBL/GenBank/DDBJ databases">
        <title>Black Yeasts Isolated from many extreme environments.</title>
        <authorList>
            <person name="Coleine C."/>
            <person name="Stajich J.E."/>
            <person name="Selbmann L."/>
        </authorList>
    </citation>
    <scope>NUCLEOTIDE SEQUENCE</scope>
    <source>
        <strain evidence="11">CCFEE 5312</strain>
    </source>
</reference>
<evidence type="ECO:0000256" key="9">
    <source>
        <dbReference type="SAM" id="MobiDB-lite"/>
    </source>
</evidence>
<dbReference type="PROSITE" id="PS00028">
    <property type="entry name" value="ZINC_FINGER_C2H2_1"/>
    <property type="match status" value="1"/>
</dbReference>
<accession>A0AAJ0G7W0</accession>
<dbReference type="Pfam" id="PF00096">
    <property type="entry name" value="zf-C2H2"/>
    <property type="match status" value="1"/>
</dbReference>
<feature type="compositionally biased region" description="Polar residues" evidence="9">
    <location>
        <begin position="64"/>
        <end position="89"/>
    </location>
</feature>
<feature type="compositionally biased region" description="Low complexity" evidence="9">
    <location>
        <begin position="1"/>
        <end position="15"/>
    </location>
</feature>
<dbReference type="AlphaFoldDB" id="A0AAJ0G7W0"/>
<dbReference type="GO" id="GO:0008270">
    <property type="term" value="F:zinc ion binding"/>
    <property type="evidence" value="ECO:0007669"/>
    <property type="project" value="UniProtKB-KW"/>
</dbReference>
<keyword evidence="3" id="KW-0677">Repeat</keyword>
<evidence type="ECO:0000256" key="8">
    <source>
        <dbReference type="SAM" id="Coils"/>
    </source>
</evidence>
<evidence type="ECO:0000313" key="12">
    <source>
        <dbReference type="Proteomes" id="UP001271007"/>
    </source>
</evidence>
<evidence type="ECO:0000259" key="10">
    <source>
        <dbReference type="PROSITE" id="PS50157"/>
    </source>
</evidence>